<dbReference type="SMART" id="SM00834">
    <property type="entry name" value="CxxC_CXXC_SSSS"/>
    <property type="match status" value="1"/>
</dbReference>
<feature type="domain" description="Putative regulatory protein FmdB zinc ribbon" evidence="2">
    <location>
        <begin position="1"/>
        <end position="39"/>
    </location>
</feature>
<feature type="compositionally biased region" description="Basic and acidic residues" evidence="1">
    <location>
        <begin position="93"/>
        <end position="113"/>
    </location>
</feature>
<evidence type="ECO:0000256" key="1">
    <source>
        <dbReference type="SAM" id="MobiDB-lite"/>
    </source>
</evidence>
<dbReference type="InterPro" id="IPR013429">
    <property type="entry name" value="Regulatory_FmdB_Zinc_ribbon"/>
</dbReference>
<accession>A0A6M3LPD6</accession>
<reference evidence="3" key="1">
    <citation type="submission" date="2020-03" db="EMBL/GenBank/DDBJ databases">
        <title>The deep terrestrial virosphere.</title>
        <authorList>
            <person name="Holmfeldt K."/>
            <person name="Nilsson E."/>
            <person name="Simone D."/>
            <person name="Lopez-Fernandez M."/>
            <person name="Wu X."/>
            <person name="de Brujin I."/>
            <person name="Lundin D."/>
            <person name="Andersson A."/>
            <person name="Bertilsson S."/>
            <person name="Dopson M."/>
        </authorList>
    </citation>
    <scope>NUCLEOTIDE SEQUENCE</scope>
    <source>
        <strain evidence="3">MM415B03699</strain>
    </source>
</reference>
<protein>
    <recommendedName>
        <fullName evidence="2">Putative regulatory protein FmdB zinc ribbon domain-containing protein</fullName>
    </recommendedName>
</protein>
<gene>
    <name evidence="3" type="ORF">MM415B03699_0010</name>
</gene>
<feature type="region of interest" description="Disordered" evidence="1">
    <location>
        <begin position="93"/>
        <end position="122"/>
    </location>
</feature>
<name>A0A6M3LPD6_9ZZZZ</name>
<dbReference type="AlphaFoldDB" id="A0A6M3LPD6"/>
<evidence type="ECO:0000313" key="3">
    <source>
        <dbReference type="EMBL" id="QJA94931.1"/>
    </source>
</evidence>
<sequence>MPFYEYICSECGIHFAEFAEVNLRNEVKHCGVKAQRIISVPAGVRVDSNIKDSKGTPIWYPKDSLKYYDKALQKTFYSKKEKAQYMKDNKLIMDGSSDNKLKRKDPSAGETRDVYPVYSIPK</sequence>
<evidence type="ECO:0000259" key="2">
    <source>
        <dbReference type="SMART" id="SM00834"/>
    </source>
</evidence>
<dbReference type="EMBL" id="MT143272">
    <property type="protein sequence ID" value="QJA94931.1"/>
    <property type="molecule type" value="Genomic_DNA"/>
</dbReference>
<proteinExistence type="predicted"/>
<organism evidence="3">
    <name type="scientific">viral metagenome</name>
    <dbReference type="NCBI Taxonomy" id="1070528"/>
    <lineage>
        <taxon>unclassified sequences</taxon>
        <taxon>metagenomes</taxon>
        <taxon>organismal metagenomes</taxon>
    </lineage>
</organism>